<keyword evidence="3" id="KW-1185">Reference proteome</keyword>
<evidence type="ECO:0000313" key="3">
    <source>
        <dbReference type="Proteomes" id="UP000295345"/>
    </source>
</evidence>
<dbReference type="EMBL" id="SMKI01000408">
    <property type="protein sequence ID" value="TDC67705.1"/>
    <property type="molecule type" value="Genomic_DNA"/>
</dbReference>
<sequence length="71" mass="7462">MWVRVPHGLRAERGPGAGWPAARSTRRPPGLLERSGGHHTADTLAEALTEAVPGVAATVFHALGMAAKDRD</sequence>
<proteinExistence type="predicted"/>
<evidence type="ECO:0000256" key="1">
    <source>
        <dbReference type="SAM" id="MobiDB-lite"/>
    </source>
</evidence>
<accession>A0A4V6PBK7</accession>
<protein>
    <submittedName>
        <fullName evidence="2">Uncharacterized protein</fullName>
    </submittedName>
</protein>
<dbReference type="AlphaFoldDB" id="A0A4V6PBK7"/>
<feature type="region of interest" description="Disordered" evidence="1">
    <location>
        <begin position="1"/>
        <end position="38"/>
    </location>
</feature>
<comment type="caution">
    <text evidence="2">The sequence shown here is derived from an EMBL/GenBank/DDBJ whole genome shotgun (WGS) entry which is preliminary data.</text>
</comment>
<evidence type="ECO:0000313" key="2">
    <source>
        <dbReference type="EMBL" id="TDC67705.1"/>
    </source>
</evidence>
<dbReference type="RefSeq" id="WP_132821031.1">
    <property type="nucleotide sequence ID" value="NZ_SMKI01000408.1"/>
</dbReference>
<organism evidence="2 3">
    <name type="scientific">Streptomyces hainanensis</name>
    <dbReference type="NCBI Taxonomy" id="402648"/>
    <lineage>
        <taxon>Bacteria</taxon>
        <taxon>Bacillati</taxon>
        <taxon>Actinomycetota</taxon>
        <taxon>Actinomycetes</taxon>
        <taxon>Kitasatosporales</taxon>
        <taxon>Streptomycetaceae</taxon>
        <taxon>Streptomyces</taxon>
    </lineage>
</organism>
<name>A0A4V6PBK7_9ACTN</name>
<feature type="non-terminal residue" evidence="2">
    <location>
        <position position="71"/>
    </location>
</feature>
<dbReference type="Proteomes" id="UP000295345">
    <property type="component" value="Unassembled WGS sequence"/>
</dbReference>
<gene>
    <name evidence="2" type="ORF">E1283_28395</name>
</gene>
<reference evidence="2 3" key="1">
    <citation type="submission" date="2019-03" db="EMBL/GenBank/DDBJ databases">
        <title>Draft genome sequences of novel Actinobacteria.</title>
        <authorList>
            <person name="Sahin N."/>
            <person name="Ay H."/>
            <person name="Saygin H."/>
        </authorList>
    </citation>
    <scope>NUCLEOTIDE SEQUENCE [LARGE SCALE GENOMIC DNA]</scope>
    <source>
        <strain evidence="2 3">DSM 41900</strain>
    </source>
</reference>